<dbReference type="AlphaFoldDB" id="A0AAV7UCH6"/>
<organism evidence="2 3">
    <name type="scientific">Pleurodeles waltl</name>
    <name type="common">Iberian ribbed newt</name>
    <dbReference type="NCBI Taxonomy" id="8319"/>
    <lineage>
        <taxon>Eukaryota</taxon>
        <taxon>Metazoa</taxon>
        <taxon>Chordata</taxon>
        <taxon>Craniata</taxon>
        <taxon>Vertebrata</taxon>
        <taxon>Euteleostomi</taxon>
        <taxon>Amphibia</taxon>
        <taxon>Batrachia</taxon>
        <taxon>Caudata</taxon>
        <taxon>Salamandroidea</taxon>
        <taxon>Salamandridae</taxon>
        <taxon>Pleurodelinae</taxon>
        <taxon>Pleurodeles</taxon>
    </lineage>
</organism>
<feature type="region of interest" description="Disordered" evidence="1">
    <location>
        <begin position="1"/>
        <end position="56"/>
    </location>
</feature>
<reference evidence="2" key="1">
    <citation type="journal article" date="2022" name="bioRxiv">
        <title>Sequencing and chromosome-scale assembly of the giantPleurodeles waltlgenome.</title>
        <authorList>
            <person name="Brown T."/>
            <person name="Elewa A."/>
            <person name="Iarovenko S."/>
            <person name="Subramanian E."/>
            <person name="Araus A.J."/>
            <person name="Petzold A."/>
            <person name="Susuki M."/>
            <person name="Suzuki K.-i.T."/>
            <person name="Hayashi T."/>
            <person name="Toyoda A."/>
            <person name="Oliveira C."/>
            <person name="Osipova E."/>
            <person name="Leigh N.D."/>
            <person name="Simon A."/>
            <person name="Yun M.H."/>
        </authorList>
    </citation>
    <scope>NUCLEOTIDE SEQUENCE</scope>
    <source>
        <strain evidence="2">20211129_DDA</strain>
        <tissue evidence="2">Liver</tissue>
    </source>
</reference>
<dbReference type="Proteomes" id="UP001066276">
    <property type="component" value="Chromosome 3_1"/>
</dbReference>
<evidence type="ECO:0000313" key="2">
    <source>
        <dbReference type="EMBL" id="KAJ1186665.1"/>
    </source>
</evidence>
<feature type="compositionally biased region" description="Basic and acidic residues" evidence="1">
    <location>
        <begin position="37"/>
        <end position="53"/>
    </location>
</feature>
<dbReference type="EMBL" id="JANPWB010000005">
    <property type="protein sequence ID" value="KAJ1186665.1"/>
    <property type="molecule type" value="Genomic_DNA"/>
</dbReference>
<comment type="caution">
    <text evidence="2">The sequence shown here is derived from an EMBL/GenBank/DDBJ whole genome shotgun (WGS) entry which is preliminary data.</text>
</comment>
<feature type="compositionally biased region" description="Polar residues" evidence="1">
    <location>
        <begin position="13"/>
        <end position="34"/>
    </location>
</feature>
<protein>
    <submittedName>
        <fullName evidence="2">Uncharacterized protein</fullName>
    </submittedName>
</protein>
<gene>
    <name evidence="2" type="ORF">NDU88_003446</name>
</gene>
<name>A0AAV7UCH6_PLEWA</name>
<proteinExistence type="predicted"/>
<accession>A0AAV7UCH6</accession>
<keyword evidence="3" id="KW-1185">Reference proteome</keyword>
<sequence length="108" mass="11148">MVECPPGLADGQAASQKGSLTRTAGSTGSGSCTMSLRAKETPTQRPEYDRLDPEVSGGSVAQIGLCLPTQQGLRGLPPPMASELPVRQGGMQCLKGRPLVSGTLALWP</sequence>
<evidence type="ECO:0000313" key="3">
    <source>
        <dbReference type="Proteomes" id="UP001066276"/>
    </source>
</evidence>
<evidence type="ECO:0000256" key="1">
    <source>
        <dbReference type="SAM" id="MobiDB-lite"/>
    </source>
</evidence>